<dbReference type="Proteomes" id="UP000000305">
    <property type="component" value="Unassembled WGS sequence"/>
</dbReference>
<organism evidence="2 3">
    <name type="scientific">Daphnia pulex</name>
    <name type="common">Water flea</name>
    <dbReference type="NCBI Taxonomy" id="6669"/>
    <lineage>
        <taxon>Eukaryota</taxon>
        <taxon>Metazoa</taxon>
        <taxon>Ecdysozoa</taxon>
        <taxon>Arthropoda</taxon>
        <taxon>Crustacea</taxon>
        <taxon>Branchiopoda</taxon>
        <taxon>Diplostraca</taxon>
        <taxon>Cladocera</taxon>
        <taxon>Anomopoda</taxon>
        <taxon>Daphniidae</taxon>
        <taxon>Daphnia</taxon>
    </lineage>
</organism>
<evidence type="ECO:0000313" key="3">
    <source>
        <dbReference type="Proteomes" id="UP000000305"/>
    </source>
</evidence>
<dbReference type="KEGG" id="dpx:DAPPUDRAFT_304022"/>
<sequence>MKTLAVLAVLIAVVTSANIDSPRIRSSFSDVPIAPIPSNRAVTTVRATTTLTTTITSLITKLTTLIIKQTTTIPTTITSIITTRPMTTIISTTVIPTTKFIHHYNPASCPPQLVQQQPSPPQRQ</sequence>
<evidence type="ECO:0000256" key="1">
    <source>
        <dbReference type="SAM" id="SignalP"/>
    </source>
</evidence>
<accession>E9GJ82</accession>
<dbReference type="EMBL" id="GL732547">
    <property type="protein sequence ID" value="EFX80531.1"/>
    <property type="molecule type" value="Genomic_DNA"/>
</dbReference>
<evidence type="ECO:0000313" key="2">
    <source>
        <dbReference type="EMBL" id="EFX80531.1"/>
    </source>
</evidence>
<name>E9GJ82_DAPPU</name>
<dbReference type="AlphaFoldDB" id="E9GJ82"/>
<feature type="signal peptide" evidence="1">
    <location>
        <begin position="1"/>
        <end position="16"/>
    </location>
</feature>
<keyword evidence="3" id="KW-1185">Reference proteome</keyword>
<dbReference type="InParanoid" id="E9GJ82"/>
<keyword evidence="1" id="KW-0732">Signal</keyword>
<proteinExistence type="predicted"/>
<protein>
    <submittedName>
        <fullName evidence="2">Uncharacterized protein</fullName>
    </submittedName>
</protein>
<reference evidence="2 3" key="1">
    <citation type="journal article" date="2011" name="Science">
        <title>The ecoresponsive genome of Daphnia pulex.</title>
        <authorList>
            <person name="Colbourne J.K."/>
            <person name="Pfrender M.E."/>
            <person name="Gilbert D."/>
            <person name="Thomas W.K."/>
            <person name="Tucker A."/>
            <person name="Oakley T.H."/>
            <person name="Tokishita S."/>
            <person name="Aerts A."/>
            <person name="Arnold G.J."/>
            <person name="Basu M.K."/>
            <person name="Bauer D.J."/>
            <person name="Caceres C.E."/>
            <person name="Carmel L."/>
            <person name="Casola C."/>
            <person name="Choi J.H."/>
            <person name="Detter J.C."/>
            <person name="Dong Q."/>
            <person name="Dusheyko S."/>
            <person name="Eads B.D."/>
            <person name="Frohlich T."/>
            <person name="Geiler-Samerotte K.A."/>
            <person name="Gerlach D."/>
            <person name="Hatcher P."/>
            <person name="Jogdeo S."/>
            <person name="Krijgsveld J."/>
            <person name="Kriventseva E.V."/>
            <person name="Kultz D."/>
            <person name="Laforsch C."/>
            <person name="Lindquist E."/>
            <person name="Lopez J."/>
            <person name="Manak J.R."/>
            <person name="Muller J."/>
            <person name="Pangilinan J."/>
            <person name="Patwardhan R.P."/>
            <person name="Pitluck S."/>
            <person name="Pritham E.J."/>
            <person name="Rechtsteiner A."/>
            <person name="Rho M."/>
            <person name="Rogozin I.B."/>
            <person name="Sakarya O."/>
            <person name="Salamov A."/>
            <person name="Schaack S."/>
            <person name="Shapiro H."/>
            <person name="Shiga Y."/>
            <person name="Skalitzky C."/>
            <person name="Smith Z."/>
            <person name="Souvorov A."/>
            <person name="Sung W."/>
            <person name="Tang Z."/>
            <person name="Tsuchiya D."/>
            <person name="Tu H."/>
            <person name="Vos H."/>
            <person name="Wang M."/>
            <person name="Wolf Y.I."/>
            <person name="Yamagata H."/>
            <person name="Yamada T."/>
            <person name="Ye Y."/>
            <person name="Shaw J.R."/>
            <person name="Andrews J."/>
            <person name="Crease T.J."/>
            <person name="Tang H."/>
            <person name="Lucas S.M."/>
            <person name="Robertson H.M."/>
            <person name="Bork P."/>
            <person name="Koonin E.V."/>
            <person name="Zdobnov E.M."/>
            <person name="Grigoriev I.V."/>
            <person name="Lynch M."/>
            <person name="Boore J.L."/>
        </authorList>
    </citation>
    <scope>NUCLEOTIDE SEQUENCE [LARGE SCALE GENOMIC DNA]</scope>
</reference>
<gene>
    <name evidence="2" type="ORF">DAPPUDRAFT_304022</name>
</gene>
<feature type="chain" id="PRO_5003241272" evidence="1">
    <location>
        <begin position="17"/>
        <end position="124"/>
    </location>
</feature>
<dbReference type="HOGENOM" id="CLU_2006176_0_0_1"/>